<keyword evidence="1" id="KW-1133">Transmembrane helix</keyword>
<dbReference type="Proteomes" id="UP000558488">
    <property type="component" value="Unassembled WGS sequence"/>
</dbReference>
<gene>
    <name evidence="2" type="ORF">mPipKuh1_009002</name>
</gene>
<protein>
    <submittedName>
        <fullName evidence="2">Uncharacterized protein</fullName>
    </submittedName>
</protein>
<name>A0A7J8A827_PIPKU</name>
<keyword evidence="1" id="KW-0812">Transmembrane</keyword>
<keyword evidence="1" id="KW-0472">Membrane</keyword>
<organism evidence="2 3">
    <name type="scientific">Pipistrellus kuhlii</name>
    <name type="common">Kuhl's pipistrelle</name>
    <dbReference type="NCBI Taxonomy" id="59472"/>
    <lineage>
        <taxon>Eukaryota</taxon>
        <taxon>Metazoa</taxon>
        <taxon>Chordata</taxon>
        <taxon>Craniata</taxon>
        <taxon>Vertebrata</taxon>
        <taxon>Euteleostomi</taxon>
        <taxon>Mammalia</taxon>
        <taxon>Eutheria</taxon>
        <taxon>Laurasiatheria</taxon>
        <taxon>Chiroptera</taxon>
        <taxon>Yangochiroptera</taxon>
        <taxon>Vespertilionidae</taxon>
        <taxon>Pipistrellus</taxon>
    </lineage>
</organism>
<dbReference type="EMBL" id="JACAGB010000002">
    <property type="protein sequence ID" value="KAF6382653.1"/>
    <property type="molecule type" value="Genomic_DNA"/>
</dbReference>
<reference evidence="2 3" key="1">
    <citation type="journal article" date="2020" name="Nature">
        <title>Six reference-quality genomes reveal evolution of bat adaptations.</title>
        <authorList>
            <person name="Jebb D."/>
            <person name="Huang Z."/>
            <person name="Pippel M."/>
            <person name="Hughes G.M."/>
            <person name="Lavrichenko K."/>
            <person name="Devanna P."/>
            <person name="Winkler S."/>
            <person name="Jermiin L.S."/>
            <person name="Skirmuntt E.C."/>
            <person name="Katzourakis A."/>
            <person name="Burkitt-Gray L."/>
            <person name="Ray D.A."/>
            <person name="Sullivan K.A.M."/>
            <person name="Roscito J.G."/>
            <person name="Kirilenko B.M."/>
            <person name="Davalos L.M."/>
            <person name="Corthals A.P."/>
            <person name="Power M.L."/>
            <person name="Jones G."/>
            <person name="Ransome R.D."/>
            <person name="Dechmann D.K.N."/>
            <person name="Locatelli A.G."/>
            <person name="Puechmaille S.J."/>
            <person name="Fedrigo O."/>
            <person name="Jarvis E.D."/>
            <person name="Hiller M."/>
            <person name="Vernes S.C."/>
            <person name="Myers E.W."/>
            <person name="Teeling E.C."/>
        </authorList>
    </citation>
    <scope>NUCLEOTIDE SEQUENCE [LARGE SCALE GENOMIC DNA]</scope>
    <source>
        <strain evidence="2">MPipKuh1</strain>
        <tissue evidence="2">Flight muscle</tissue>
    </source>
</reference>
<comment type="caution">
    <text evidence="2">The sequence shown here is derived from an EMBL/GenBank/DDBJ whole genome shotgun (WGS) entry which is preliminary data.</text>
</comment>
<evidence type="ECO:0000256" key="1">
    <source>
        <dbReference type="SAM" id="Phobius"/>
    </source>
</evidence>
<keyword evidence="3" id="KW-1185">Reference proteome</keyword>
<sequence>MSRRRYGGLVILLLLNLTFHLSLVSFLVCPLIRTVLRILRFVLLLLLKNQVGKTLVLFLKYIFLLIFLQRGRERDRVRNIDERVIDQLSLAHPLLGMCTQPRYTPLTGIELGTFQSAGQRSIH</sequence>
<evidence type="ECO:0000313" key="3">
    <source>
        <dbReference type="Proteomes" id="UP000558488"/>
    </source>
</evidence>
<accession>A0A7J8A827</accession>
<proteinExistence type="predicted"/>
<feature type="transmembrane region" description="Helical" evidence="1">
    <location>
        <begin position="50"/>
        <end position="68"/>
    </location>
</feature>
<evidence type="ECO:0000313" key="2">
    <source>
        <dbReference type="EMBL" id="KAF6382653.1"/>
    </source>
</evidence>
<dbReference type="AlphaFoldDB" id="A0A7J8A827"/>